<evidence type="ECO:0000313" key="1">
    <source>
        <dbReference type="EMBL" id="DAE28285.1"/>
    </source>
</evidence>
<accession>A0A8S5RB48</accession>
<organism evidence="1">
    <name type="scientific">virus sp. ctRTq15</name>
    <dbReference type="NCBI Taxonomy" id="2828253"/>
    <lineage>
        <taxon>Viruses</taxon>
    </lineage>
</organism>
<dbReference type="EMBL" id="BK059084">
    <property type="protein sequence ID" value="DAE28285.1"/>
    <property type="molecule type" value="Genomic_DNA"/>
</dbReference>
<proteinExistence type="predicted"/>
<sequence length="45" mass="5265">MYGYCVNCVNCLRIWHKIDTITRIRAEGVYLPPEHAPTKSLNYPK</sequence>
<protein>
    <submittedName>
        <fullName evidence="1">Uncharacterized protein</fullName>
    </submittedName>
</protein>
<name>A0A8S5RB48_9VIRU</name>
<reference evidence="1" key="1">
    <citation type="journal article" date="2021" name="Proc. Natl. Acad. Sci. U.S.A.">
        <title>A Catalog of Tens of Thousands of Viruses from Human Metagenomes Reveals Hidden Associations with Chronic Diseases.</title>
        <authorList>
            <person name="Tisza M.J."/>
            <person name="Buck C.B."/>
        </authorList>
    </citation>
    <scope>NUCLEOTIDE SEQUENCE</scope>
    <source>
        <strain evidence="1">CtRTq15</strain>
    </source>
</reference>